<feature type="domain" description="Purine catabolism PurC-like" evidence="2">
    <location>
        <begin position="20"/>
        <end position="146"/>
    </location>
</feature>
<feature type="domain" description="CdaR GGDEF-like" evidence="4">
    <location>
        <begin position="309"/>
        <end position="443"/>
    </location>
</feature>
<dbReference type="InterPro" id="IPR012914">
    <property type="entry name" value="PucR_dom"/>
</dbReference>
<accession>A0A3A3Z1Q3</accession>
<dbReference type="InterPro" id="IPR051448">
    <property type="entry name" value="CdaR-like_regulators"/>
</dbReference>
<gene>
    <name evidence="5" type="ORF">D5H78_05460</name>
</gene>
<dbReference type="PANTHER" id="PTHR33744">
    <property type="entry name" value="CARBOHYDRATE DIACID REGULATOR"/>
    <property type="match status" value="1"/>
</dbReference>
<dbReference type="InterPro" id="IPR041522">
    <property type="entry name" value="CdaR_GGDEF"/>
</dbReference>
<evidence type="ECO:0000259" key="4">
    <source>
        <dbReference type="Pfam" id="PF17853"/>
    </source>
</evidence>
<evidence type="ECO:0000313" key="6">
    <source>
        <dbReference type="Proteomes" id="UP000265614"/>
    </source>
</evidence>
<reference evidence="5 6" key="1">
    <citation type="submission" date="2018-09" db="EMBL/GenBank/DDBJ databases">
        <title>YIM 75000 draft genome.</title>
        <authorList>
            <person name="Tang S."/>
            <person name="Feng Y."/>
        </authorList>
    </citation>
    <scope>NUCLEOTIDE SEQUENCE [LARGE SCALE GENOMIC DNA]</scope>
    <source>
        <strain evidence="5 6">YIM 75000</strain>
    </source>
</reference>
<dbReference type="AlphaFoldDB" id="A0A3A3Z1Q3"/>
<evidence type="ECO:0000256" key="1">
    <source>
        <dbReference type="ARBA" id="ARBA00006754"/>
    </source>
</evidence>
<dbReference type="InterPro" id="IPR025736">
    <property type="entry name" value="PucR_C-HTH_dom"/>
</dbReference>
<dbReference type="Gene3D" id="1.10.10.2840">
    <property type="entry name" value="PucR C-terminal helix-turn-helix domain"/>
    <property type="match status" value="1"/>
</dbReference>
<evidence type="ECO:0000259" key="2">
    <source>
        <dbReference type="Pfam" id="PF07905"/>
    </source>
</evidence>
<evidence type="ECO:0000313" key="5">
    <source>
        <dbReference type="EMBL" id="RJK97175.1"/>
    </source>
</evidence>
<evidence type="ECO:0000259" key="3">
    <source>
        <dbReference type="Pfam" id="PF13556"/>
    </source>
</evidence>
<dbReference type="OrthoDB" id="3246591at2"/>
<organism evidence="5 6">
    <name type="scientific">Vallicoccus soli</name>
    <dbReference type="NCBI Taxonomy" id="2339232"/>
    <lineage>
        <taxon>Bacteria</taxon>
        <taxon>Bacillati</taxon>
        <taxon>Actinomycetota</taxon>
        <taxon>Actinomycetes</taxon>
        <taxon>Motilibacterales</taxon>
        <taxon>Vallicoccaceae</taxon>
        <taxon>Vallicoccus</taxon>
    </lineage>
</organism>
<dbReference type="PANTHER" id="PTHR33744:SF1">
    <property type="entry name" value="DNA-BINDING TRANSCRIPTIONAL ACTIVATOR ADER"/>
    <property type="match status" value="1"/>
</dbReference>
<sequence length="561" mass="59025">MPPSGTDLPAPVTGGLSVAEVLGTAVLGGAQVLAGVRGLGRTVTRLNVMEVPDILPWVKPQELLLTTGYPLRGEGAGAPADPRALVDLVAALDDRGLAALGVKLGRYLDAVPAEVLAEADRRGFPVVRLPDDVAFDDVLEQVLTELLNRQAAVLARGEQVQRALVEAVLDGGGVPEVVGALVRILGGAVLVTTADGRVLADAGSEAALEAAYGSDCFEGTGRFRTERERPGAHGHPGMRGNHVVVPVVAAGVEHGRIVAHSPAGALGEDDVHVLERAATVAALALTRQLAVRAVESKYQGDFLRDALAGRVDPEAAVSHAAALGWDLDRPLVVVVAELDPPPDDADPALGLRPVIERFTAAWQSVVRPVDPHAPVVGFTQEVVALLGVPEDGDVERRVRELVRAVSGDGGGGRRPFSTGVGRVAATPAALGEAYEQARTAVRVGRRTHGPGATAHFDGLGVFRLLSLVDDQRELDAFVAEVLGPLARPDDADARDLLRTLEVLLETGLNVAETARLLHFHYNTLRYRIAKLERLLGPFTSDHELRLGLMLALRILVMRGSG</sequence>
<protein>
    <submittedName>
        <fullName evidence="5">PucR family transcriptional regulator</fullName>
    </submittedName>
</protein>
<dbReference type="Proteomes" id="UP000265614">
    <property type="component" value="Unassembled WGS sequence"/>
</dbReference>
<dbReference type="Pfam" id="PF07905">
    <property type="entry name" value="PucR"/>
    <property type="match status" value="1"/>
</dbReference>
<dbReference type="Pfam" id="PF17853">
    <property type="entry name" value="GGDEF_2"/>
    <property type="match status" value="1"/>
</dbReference>
<keyword evidence="6" id="KW-1185">Reference proteome</keyword>
<comment type="similarity">
    <text evidence="1">Belongs to the CdaR family.</text>
</comment>
<name>A0A3A3Z1Q3_9ACTN</name>
<comment type="caution">
    <text evidence="5">The sequence shown here is derived from an EMBL/GenBank/DDBJ whole genome shotgun (WGS) entry which is preliminary data.</text>
</comment>
<feature type="domain" description="PucR C-terminal helix-turn-helix" evidence="3">
    <location>
        <begin position="496"/>
        <end position="554"/>
    </location>
</feature>
<proteinExistence type="inferred from homology"/>
<dbReference type="EMBL" id="QZEZ01000002">
    <property type="protein sequence ID" value="RJK97175.1"/>
    <property type="molecule type" value="Genomic_DNA"/>
</dbReference>
<dbReference type="Pfam" id="PF13556">
    <property type="entry name" value="HTH_30"/>
    <property type="match status" value="1"/>
</dbReference>
<dbReference type="InterPro" id="IPR042070">
    <property type="entry name" value="PucR_C-HTH_sf"/>
</dbReference>